<accession>A0A0D3HAH8</accession>
<reference evidence="3" key="1">
    <citation type="journal article" date="2009" name="Rice">
        <title>De Novo Next Generation Sequencing of Plant Genomes.</title>
        <authorList>
            <person name="Rounsley S."/>
            <person name="Marri P.R."/>
            <person name="Yu Y."/>
            <person name="He R."/>
            <person name="Sisneros N."/>
            <person name="Goicoechea J.L."/>
            <person name="Lee S.J."/>
            <person name="Angelova A."/>
            <person name="Kudrna D."/>
            <person name="Luo M."/>
            <person name="Affourtit J."/>
            <person name="Desany B."/>
            <person name="Knight J."/>
            <person name="Niazi F."/>
            <person name="Egholm M."/>
            <person name="Wing R.A."/>
        </authorList>
    </citation>
    <scope>NUCLEOTIDE SEQUENCE [LARGE SCALE GENOMIC DNA]</scope>
    <source>
        <strain evidence="3">cv. IRGC 105608</strain>
    </source>
</reference>
<organism evidence="3">
    <name type="scientific">Oryza barthii</name>
    <dbReference type="NCBI Taxonomy" id="65489"/>
    <lineage>
        <taxon>Eukaryota</taxon>
        <taxon>Viridiplantae</taxon>
        <taxon>Streptophyta</taxon>
        <taxon>Embryophyta</taxon>
        <taxon>Tracheophyta</taxon>
        <taxon>Spermatophyta</taxon>
        <taxon>Magnoliopsida</taxon>
        <taxon>Liliopsida</taxon>
        <taxon>Poales</taxon>
        <taxon>Poaceae</taxon>
        <taxon>BOP clade</taxon>
        <taxon>Oryzoideae</taxon>
        <taxon>Oryzeae</taxon>
        <taxon>Oryzinae</taxon>
        <taxon>Oryza</taxon>
    </lineage>
</organism>
<reference evidence="3" key="2">
    <citation type="submission" date="2015-03" db="UniProtKB">
        <authorList>
            <consortium name="EnsemblPlants"/>
        </authorList>
    </citation>
    <scope>IDENTIFICATION</scope>
</reference>
<keyword evidence="2" id="KW-0812">Transmembrane</keyword>
<dbReference type="PaxDb" id="65489-OBART10G00370.1"/>
<dbReference type="EnsemblPlants" id="OBART10G00370.1">
    <property type="protein sequence ID" value="OBART10G00370.1"/>
    <property type="gene ID" value="OBART10G00370"/>
</dbReference>
<feature type="region of interest" description="Disordered" evidence="1">
    <location>
        <begin position="1"/>
        <end position="39"/>
    </location>
</feature>
<keyword evidence="2" id="KW-0472">Membrane</keyword>
<proteinExistence type="predicted"/>
<evidence type="ECO:0000256" key="2">
    <source>
        <dbReference type="SAM" id="Phobius"/>
    </source>
</evidence>
<dbReference type="Gramene" id="OBART10G00370.1">
    <property type="protein sequence ID" value="OBART10G00370.1"/>
    <property type="gene ID" value="OBART10G00370"/>
</dbReference>
<protein>
    <submittedName>
        <fullName evidence="3">Uncharacterized protein</fullName>
    </submittedName>
</protein>
<evidence type="ECO:0000313" key="4">
    <source>
        <dbReference type="Proteomes" id="UP000026960"/>
    </source>
</evidence>
<evidence type="ECO:0000313" key="3">
    <source>
        <dbReference type="EnsemblPlants" id="OBART10G00370.1"/>
    </source>
</evidence>
<keyword evidence="4" id="KW-1185">Reference proteome</keyword>
<dbReference type="AlphaFoldDB" id="A0A0D3HAH8"/>
<dbReference type="HOGENOM" id="CLU_1221312_0_0_1"/>
<feature type="transmembrane region" description="Helical" evidence="2">
    <location>
        <begin position="178"/>
        <end position="195"/>
    </location>
</feature>
<evidence type="ECO:0000256" key="1">
    <source>
        <dbReference type="SAM" id="MobiDB-lite"/>
    </source>
</evidence>
<sequence>MRTAGTGRSGVLKRNKSRRCRPDGVSRPPPPPCVGSSTTVTKTTVARRRWLSGHSCFPFSFVSRFPLPEILRRLLMVSWSLWPAAAFPSSSRSRSRCLPLKLAEPAVAAAVRSQWLPSLSSQRASGGCCPLLASSMSTVAAISSLSPSHENLVLQDLCHIERLQARGNQQAYMTGGNLYLIFLWCMPAFIFGSINERITYVEKDMDGLDPLRKANFLFISETNVNFF</sequence>
<keyword evidence="2" id="KW-1133">Transmembrane helix</keyword>
<name>A0A0D3HAH8_9ORYZ</name>
<dbReference type="Proteomes" id="UP000026960">
    <property type="component" value="Chromosome 10"/>
</dbReference>